<evidence type="ECO:0000313" key="1">
    <source>
        <dbReference type="Ensembl" id="ENSCINP00000022096.2"/>
    </source>
</evidence>
<reference evidence="1" key="4">
    <citation type="submission" date="2025-09" db="UniProtKB">
        <authorList>
            <consortium name="Ensembl"/>
        </authorList>
    </citation>
    <scope>IDENTIFICATION</scope>
</reference>
<sequence length="440" mass="50260">MQTLSVLLKINHTNGLHLSFEANEVQHQFYGGMLDDLVGSNVNFSEHWCSCIVTLMKINQAAVLPRVKEILLKLFRCIVLKDQDVSSSASWVCQVFQTITTVYVEIRKPLELLEIFASVIDEASTDCCNANNLLNMANYFSSSFATECVGKSSDLNVVVMWEFIETRMVLVSNNIVEGADKSSIVVHGSGKKKKKHTSDDAGVKSKIIKTTNGNTDKYYDNDQSLLSINCFASMLSDTLKNINFVNINVQTSLNKKIAEMFKIQQELIEKLLRLLSHTQSRLLVHVIVKLCSLYEQCYTMLMHYSLSALLQLKNPAEYWNVVKLNLQSCPDEWYETHYLWLEWTCYQITRLAWCIEHTSVESELHEHMTSMNESTSILLQVVKDLKTYQLPQCDQDSICVIRNKVDLQLSTLQLLKTHMHVIIKHSNADVIKKIGEILFN</sequence>
<evidence type="ECO:0000313" key="2">
    <source>
        <dbReference type="Proteomes" id="UP000008144"/>
    </source>
</evidence>
<keyword evidence="2" id="KW-1185">Reference proteome</keyword>
<dbReference type="InParanoid" id="F6S171"/>
<reference evidence="1" key="3">
    <citation type="submission" date="2025-08" db="UniProtKB">
        <authorList>
            <consortium name="Ensembl"/>
        </authorList>
    </citation>
    <scope>IDENTIFICATION</scope>
</reference>
<dbReference type="HOGENOM" id="CLU_623406_0_0_1"/>
<accession>F6S171</accession>
<organism evidence="1 2">
    <name type="scientific">Ciona intestinalis</name>
    <name type="common">Transparent sea squirt</name>
    <name type="synonym">Ascidia intestinalis</name>
    <dbReference type="NCBI Taxonomy" id="7719"/>
    <lineage>
        <taxon>Eukaryota</taxon>
        <taxon>Metazoa</taxon>
        <taxon>Chordata</taxon>
        <taxon>Tunicata</taxon>
        <taxon>Ascidiacea</taxon>
        <taxon>Phlebobranchia</taxon>
        <taxon>Cionidae</taxon>
        <taxon>Ciona</taxon>
    </lineage>
</organism>
<dbReference type="EMBL" id="EAAA01001373">
    <property type="status" value="NOT_ANNOTATED_CDS"/>
    <property type="molecule type" value="Genomic_DNA"/>
</dbReference>
<dbReference type="AlphaFoldDB" id="F6S171"/>
<proteinExistence type="predicted"/>
<name>F6S171_CIOIN</name>
<protein>
    <submittedName>
        <fullName evidence="1">Uncharacterized protein</fullName>
    </submittedName>
</protein>
<reference evidence="1" key="2">
    <citation type="journal article" date="2008" name="Genome Biol.">
        <title>Improved genome assembly and evidence-based global gene model set for the chordate Ciona intestinalis: new insight into intron and operon populations.</title>
        <authorList>
            <person name="Satou Y."/>
            <person name="Mineta K."/>
            <person name="Ogasawara M."/>
            <person name="Sasakura Y."/>
            <person name="Shoguchi E."/>
            <person name="Ueno K."/>
            <person name="Yamada L."/>
            <person name="Matsumoto J."/>
            <person name="Wasserscheid J."/>
            <person name="Dewar K."/>
            <person name="Wiley G.B."/>
            <person name="Macmil S.L."/>
            <person name="Roe B.A."/>
            <person name="Zeller R.W."/>
            <person name="Hastings K.E."/>
            <person name="Lemaire P."/>
            <person name="Lindquist E."/>
            <person name="Endo T."/>
            <person name="Hotta K."/>
            <person name="Inaba K."/>
        </authorList>
    </citation>
    <scope>NUCLEOTIDE SEQUENCE [LARGE SCALE GENOMIC DNA]</scope>
    <source>
        <strain evidence="1">wild type</strain>
    </source>
</reference>
<dbReference type="Ensembl" id="ENSCINT00000022342.2">
    <property type="protein sequence ID" value="ENSCINP00000022096.2"/>
    <property type="gene ID" value="ENSCING00000011601.2"/>
</dbReference>
<dbReference type="Proteomes" id="UP000008144">
    <property type="component" value="Chromosome 2"/>
</dbReference>
<reference evidence="2" key="1">
    <citation type="journal article" date="2002" name="Science">
        <title>The draft genome of Ciona intestinalis: insights into chordate and vertebrate origins.</title>
        <authorList>
            <person name="Dehal P."/>
            <person name="Satou Y."/>
            <person name="Campbell R.K."/>
            <person name="Chapman J."/>
            <person name="Degnan B."/>
            <person name="De Tomaso A."/>
            <person name="Davidson B."/>
            <person name="Di Gregorio A."/>
            <person name="Gelpke M."/>
            <person name="Goodstein D.M."/>
            <person name="Harafuji N."/>
            <person name="Hastings K.E."/>
            <person name="Ho I."/>
            <person name="Hotta K."/>
            <person name="Huang W."/>
            <person name="Kawashima T."/>
            <person name="Lemaire P."/>
            <person name="Martinez D."/>
            <person name="Meinertzhagen I.A."/>
            <person name="Necula S."/>
            <person name="Nonaka M."/>
            <person name="Putnam N."/>
            <person name="Rash S."/>
            <person name="Saiga H."/>
            <person name="Satake M."/>
            <person name="Terry A."/>
            <person name="Yamada L."/>
            <person name="Wang H.G."/>
            <person name="Awazu S."/>
            <person name="Azumi K."/>
            <person name="Boore J."/>
            <person name="Branno M."/>
            <person name="Chin-Bow S."/>
            <person name="DeSantis R."/>
            <person name="Doyle S."/>
            <person name="Francino P."/>
            <person name="Keys D.N."/>
            <person name="Haga S."/>
            <person name="Hayashi H."/>
            <person name="Hino K."/>
            <person name="Imai K.S."/>
            <person name="Inaba K."/>
            <person name="Kano S."/>
            <person name="Kobayashi K."/>
            <person name="Kobayashi M."/>
            <person name="Lee B.I."/>
            <person name="Makabe K.W."/>
            <person name="Manohar C."/>
            <person name="Matassi G."/>
            <person name="Medina M."/>
            <person name="Mochizuki Y."/>
            <person name="Mount S."/>
            <person name="Morishita T."/>
            <person name="Miura S."/>
            <person name="Nakayama A."/>
            <person name="Nishizaka S."/>
            <person name="Nomoto H."/>
            <person name="Ohta F."/>
            <person name="Oishi K."/>
            <person name="Rigoutsos I."/>
            <person name="Sano M."/>
            <person name="Sasaki A."/>
            <person name="Sasakura Y."/>
            <person name="Shoguchi E."/>
            <person name="Shin-i T."/>
            <person name="Spagnuolo A."/>
            <person name="Stainier D."/>
            <person name="Suzuki M.M."/>
            <person name="Tassy O."/>
            <person name="Takatori N."/>
            <person name="Tokuoka M."/>
            <person name="Yagi K."/>
            <person name="Yoshizaki F."/>
            <person name="Wada S."/>
            <person name="Zhang C."/>
            <person name="Hyatt P.D."/>
            <person name="Larimer F."/>
            <person name="Detter C."/>
            <person name="Doggett N."/>
            <person name="Glavina T."/>
            <person name="Hawkins T."/>
            <person name="Richardson P."/>
            <person name="Lucas S."/>
            <person name="Kohara Y."/>
            <person name="Levine M."/>
            <person name="Satoh N."/>
            <person name="Rokhsar D.S."/>
        </authorList>
    </citation>
    <scope>NUCLEOTIDE SEQUENCE [LARGE SCALE GENOMIC DNA]</scope>
</reference>